<protein>
    <recommendedName>
        <fullName evidence="5">Fibronectin type-III domain-containing protein</fullName>
    </recommendedName>
</protein>
<dbReference type="OrthoDB" id="355482at2"/>
<feature type="signal peptide" evidence="2">
    <location>
        <begin position="1"/>
        <end position="23"/>
    </location>
</feature>
<feature type="region of interest" description="Disordered" evidence="1">
    <location>
        <begin position="29"/>
        <end position="55"/>
    </location>
</feature>
<reference evidence="4" key="1">
    <citation type="submission" date="2016-10" db="EMBL/GenBank/DDBJ databases">
        <authorList>
            <person name="Varghese N."/>
            <person name="Submissions S."/>
        </authorList>
    </citation>
    <scope>NUCLEOTIDE SEQUENCE [LARGE SCALE GENOMIC DNA]</scope>
    <source>
        <strain evidence="4">XBD1002</strain>
    </source>
</reference>
<evidence type="ECO:0000256" key="1">
    <source>
        <dbReference type="SAM" id="MobiDB-lite"/>
    </source>
</evidence>
<accession>A0A1I3JUD8</accession>
<keyword evidence="4" id="KW-1185">Reference proteome</keyword>
<dbReference type="EMBL" id="FORI01000003">
    <property type="protein sequence ID" value="SFI63823.1"/>
    <property type="molecule type" value="Genomic_DNA"/>
</dbReference>
<name>A0A1I3JUD8_9SPIR</name>
<dbReference type="Proteomes" id="UP000182737">
    <property type="component" value="Unassembled WGS sequence"/>
</dbReference>
<dbReference type="PROSITE" id="PS51257">
    <property type="entry name" value="PROKAR_LIPOPROTEIN"/>
    <property type="match status" value="1"/>
</dbReference>
<feature type="chain" id="PRO_5010318634" description="Fibronectin type-III domain-containing protein" evidence="2">
    <location>
        <begin position="24"/>
        <end position="444"/>
    </location>
</feature>
<evidence type="ECO:0008006" key="5">
    <source>
        <dbReference type="Google" id="ProtNLM"/>
    </source>
</evidence>
<dbReference type="AlphaFoldDB" id="A0A1I3JUD8"/>
<sequence length="444" mass="50114">MVISKKLLCALLVLAVACSTVSAKSKKKSKNGLQTSKSEVNADKEKTGDETEETGNVEDAWQYLEWEEDYPEYVQKYEIVIEEKKDEKTDWKEINHLFTEDNTTRVQINPLLGPGLYRYKVITYDLIGIPEIESDWFEFNIYRAYVPQVRSVEAAVTRSSTIYLDEVNDGIFTVTGRNLFELQESLTDTSFTSYSIINARRNTEAPITPVITEFSDNNRRLKVQFDMDELDTGTYYFAATDASGLTAENSKDNMFTVKFRKAVDFDVAAGYTCPVIVIGDKMKEYLNTSVLPVSATAKLSLMPFKRRFGYLGIGVDAAYSRIITTTEGYDLDGNYICGNALFIYQFPIRIKDKKNTDKLRHIATLELHGGGGVAMFNNLVFHFPHDINSEPLNSLDFSATAGLSAQVYFTNRLYAELGADFVMPFMGSLMMAYVKPVACVGWQF</sequence>
<proteinExistence type="predicted"/>
<organism evidence="3 4">
    <name type="scientific">Treponema bryantii</name>
    <dbReference type="NCBI Taxonomy" id="163"/>
    <lineage>
        <taxon>Bacteria</taxon>
        <taxon>Pseudomonadati</taxon>
        <taxon>Spirochaetota</taxon>
        <taxon>Spirochaetia</taxon>
        <taxon>Spirochaetales</taxon>
        <taxon>Treponemataceae</taxon>
        <taxon>Treponema</taxon>
    </lineage>
</organism>
<evidence type="ECO:0000256" key="2">
    <source>
        <dbReference type="SAM" id="SignalP"/>
    </source>
</evidence>
<gene>
    <name evidence="3" type="ORF">SAMN04487775_103251</name>
</gene>
<keyword evidence="2" id="KW-0732">Signal</keyword>
<evidence type="ECO:0000313" key="3">
    <source>
        <dbReference type="EMBL" id="SFI63823.1"/>
    </source>
</evidence>
<feature type="compositionally biased region" description="Basic and acidic residues" evidence="1">
    <location>
        <begin position="40"/>
        <end position="49"/>
    </location>
</feature>
<dbReference type="RefSeq" id="WP_074931088.1">
    <property type="nucleotide sequence ID" value="NZ_FORI01000003.1"/>
</dbReference>
<evidence type="ECO:0000313" key="4">
    <source>
        <dbReference type="Proteomes" id="UP000182737"/>
    </source>
</evidence>